<gene>
    <name evidence="1" type="ORF">DSM04_102277</name>
</gene>
<dbReference type="Proteomes" id="UP000289821">
    <property type="component" value="Unassembled WGS sequence"/>
</dbReference>
<organism evidence="1 2">
    <name type="scientific">Leeuwenhoekiella aestuarii</name>
    <dbReference type="NCBI Taxonomy" id="2249426"/>
    <lineage>
        <taxon>Bacteria</taxon>
        <taxon>Pseudomonadati</taxon>
        <taxon>Bacteroidota</taxon>
        <taxon>Flavobacteriia</taxon>
        <taxon>Flavobacteriales</taxon>
        <taxon>Flavobacteriaceae</taxon>
        <taxon>Leeuwenhoekiella</taxon>
    </lineage>
</organism>
<evidence type="ECO:0000313" key="1">
    <source>
        <dbReference type="EMBL" id="RXG16696.1"/>
    </source>
</evidence>
<reference evidence="1 2" key="1">
    <citation type="submission" date="2018-07" db="EMBL/GenBank/DDBJ databases">
        <title>Leeuwenhoekiella genomics.</title>
        <authorList>
            <person name="Tahon G."/>
            <person name="Willems A."/>
        </authorList>
    </citation>
    <scope>NUCLEOTIDE SEQUENCE [LARGE SCALE GENOMIC DNA]</scope>
    <source>
        <strain evidence="1 2">R-50232</strain>
    </source>
</reference>
<sequence length="376" mass="43396">MKTRISYDSIDTSTQKKLDDLVFLASQIFKRTRCFISIFEQGNELLISQKGLELNHSLNENPFSNYLFNSNNQPVFVYNALKDERFNKSSLVTGTPAVRFYAGIPLVSCKGVIYGTFSLMDREPGELNKDELTALKILSHKAMSELNSNRLVLNQNSAVKESYKELSILENTESFFLKKTTHESYYENALFEIAFDGNAKLFFVNFLSSGFIHLYPDIDPNLKVVPPLFILKRLSKLDRFSFTKAFLTSMQSEKELKFEYLKKFKNGDSAWYRIIFSSEKKPNDKWLIHGMVKNITYEKEYKAALKKILFDISHIIRKPITTIIGLSDLLNTVEDISLNERIELVNLISLAAKDLEKHTLDLNSYYQNKMDNLDIP</sequence>
<proteinExistence type="predicted"/>
<protein>
    <submittedName>
        <fullName evidence="1">GAF domain-containing protein</fullName>
    </submittedName>
</protein>
<evidence type="ECO:0000313" key="2">
    <source>
        <dbReference type="Proteomes" id="UP000289821"/>
    </source>
</evidence>
<dbReference type="GO" id="GO:0000155">
    <property type="term" value="F:phosphorelay sensor kinase activity"/>
    <property type="evidence" value="ECO:0007669"/>
    <property type="project" value="InterPro"/>
</dbReference>
<dbReference type="RefSeq" id="WP_128760361.1">
    <property type="nucleotide sequence ID" value="NZ_QOVI01000002.1"/>
</dbReference>
<dbReference type="InterPro" id="IPR029016">
    <property type="entry name" value="GAF-like_dom_sf"/>
</dbReference>
<dbReference type="InterPro" id="IPR036097">
    <property type="entry name" value="HisK_dim/P_sf"/>
</dbReference>
<dbReference type="PANTHER" id="PTHR43102">
    <property type="entry name" value="SLR1143 PROTEIN"/>
    <property type="match status" value="1"/>
</dbReference>
<dbReference type="SUPFAM" id="SSF47384">
    <property type="entry name" value="Homodimeric domain of signal transducing histidine kinase"/>
    <property type="match status" value="1"/>
</dbReference>
<name>A0A4Q0NWV6_9FLAO</name>
<dbReference type="Gene3D" id="3.30.450.40">
    <property type="match status" value="1"/>
</dbReference>
<accession>A0A4Q0NWV6</accession>
<keyword evidence="2" id="KW-1185">Reference proteome</keyword>
<comment type="caution">
    <text evidence="1">The sequence shown here is derived from an EMBL/GenBank/DDBJ whole genome shotgun (WGS) entry which is preliminary data.</text>
</comment>
<dbReference type="AlphaFoldDB" id="A0A4Q0NWV6"/>
<dbReference type="SUPFAM" id="SSF55781">
    <property type="entry name" value="GAF domain-like"/>
    <property type="match status" value="1"/>
</dbReference>
<dbReference type="PANTHER" id="PTHR43102:SF2">
    <property type="entry name" value="GAF DOMAIN-CONTAINING PROTEIN"/>
    <property type="match status" value="1"/>
</dbReference>
<dbReference type="OrthoDB" id="9811889at2"/>
<dbReference type="EMBL" id="QOVI01000002">
    <property type="protein sequence ID" value="RXG16696.1"/>
    <property type="molecule type" value="Genomic_DNA"/>
</dbReference>